<evidence type="ECO:0000256" key="1">
    <source>
        <dbReference type="ARBA" id="ARBA00003518"/>
    </source>
</evidence>
<protein>
    <recommendedName>
        <fullName evidence="5 11">Transaldolase</fullName>
        <ecNumber evidence="5 11">2.2.1.2</ecNumber>
    </recommendedName>
</protein>
<name>A0A1Q5Q1T1_9ACTO</name>
<evidence type="ECO:0000313" key="12">
    <source>
        <dbReference type="EMBL" id="OKL53716.1"/>
    </source>
</evidence>
<dbReference type="Gene3D" id="3.20.20.70">
    <property type="entry name" value="Aldolase class I"/>
    <property type="match status" value="1"/>
</dbReference>
<proteinExistence type="inferred from homology"/>
<feature type="active site" description="Schiff-base intermediate with substrate" evidence="11">
    <location>
        <position position="144"/>
    </location>
</feature>
<evidence type="ECO:0000256" key="6">
    <source>
        <dbReference type="ARBA" id="ARBA00022490"/>
    </source>
</evidence>
<dbReference type="RefSeq" id="WP_073716842.1">
    <property type="nucleotide sequence ID" value="NZ_MQVR01000044.1"/>
</dbReference>
<dbReference type="CDD" id="cd00955">
    <property type="entry name" value="Transaldolase_like"/>
    <property type="match status" value="1"/>
</dbReference>
<keyword evidence="8 11" id="KW-0570">Pentose shunt</keyword>
<reference evidence="13" key="1">
    <citation type="submission" date="2016-12" db="EMBL/GenBank/DDBJ databases">
        <authorList>
            <person name="Meng X."/>
        </authorList>
    </citation>
    <scope>NUCLEOTIDE SEQUENCE [LARGE SCALE GENOMIC DNA]</scope>
    <source>
        <strain evidence="13">DSM 19116</strain>
    </source>
</reference>
<comment type="catalytic activity">
    <reaction evidence="10 11">
        <text>D-sedoheptulose 7-phosphate + D-glyceraldehyde 3-phosphate = D-erythrose 4-phosphate + beta-D-fructose 6-phosphate</text>
        <dbReference type="Rhea" id="RHEA:17053"/>
        <dbReference type="ChEBI" id="CHEBI:16897"/>
        <dbReference type="ChEBI" id="CHEBI:57483"/>
        <dbReference type="ChEBI" id="CHEBI:57634"/>
        <dbReference type="ChEBI" id="CHEBI:59776"/>
        <dbReference type="EC" id="2.2.1.2"/>
    </reaction>
</comment>
<dbReference type="AlphaFoldDB" id="A0A1Q5Q1T1"/>
<dbReference type="InterPro" id="IPR004732">
    <property type="entry name" value="Transaldolase_2"/>
</dbReference>
<keyword evidence="13" id="KW-1185">Reference proteome</keyword>
<dbReference type="GO" id="GO:0004801">
    <property type="term" value="F:transaldolase activity"/>
    <property type="evidence" value="ECO:0007669"/>
    <property type="project" value="UniProtKB-UniRule"/>
</dbReference>
<evidence type="ECO:0000256" key="2">
    <source>
        <dbReference type="ARBA" id="ARBA00004496"/>
    </source>
</evidence>
<comment type="subcellular location">
    <subcellularLocation>
        <location evidence="2 11">Cytoplasm</location>
    </subcellularLocation>
</comment>
<dbReference type="InterPro" id="IPR018225">
    <property type="entry name" value="Transaldolase_AS"/>
</dbReference>
<dbReference type="PANTHER" id="PTHR10683:SF31">
    <property type="entry name" value="TRANSALDOLASE"/>
    <property type="match status" value="1"/>
</dbReference>
<evidence type="ECO:0000256" key="8">
    <source>
        <dbReference type="ARBA" id="ARBA00023126"/>
    </source>
</evidence>
<dbReference type="InterPro" id="IPR001585">
    <property type="entry name" value="TAL/FSA"/>
</dbReference>
<sequence>MTAYKEISARGVAIWLDDLSRAALDPTCDIALARDIEQRNVVGVTTNPSIFAKALADGEAYAADIADVLAAGETSSTEDVALALMVNDVQQACDIMRPIYDATSGRDGRVSIEVDPRLAHDTAATIEQARMLYHLVDRENLLVKIPATNEGLPAITEAISEGISINVTLIFSTDCYRAVMGAYIDGLHAAARNGLDLSRIHSVASLFVSRTDSFIDPQLDELAAKGNQKAAAVRGETGLAIARQCYAAFEETFAQPRFTELADANVQRPLWASTGVKDKTFAATKYVEGLIAPDTVNTMPRATLEAVGALTGIPEDTVRPNVEHARKVLNTLEKIGIDLDAAYAQLESEGVTKFEDAWDELLKVVESGIADARGGKV</sequence>
<dbReference type="HAMAP" id="MF_00493">
    <property type="entry name" value="Transaldolase_2"/>
    <property type="match status" value="1"/>
</dbReference>
<dbReference type="GO" id="GO:0005975">
    <property type="term" value="P:carbohydrate metabolic process"/>
    <property type="evidence" value="ECO:0007669"/>
    <property type="project" value="InterPro"/>
</dbReference>
<comment type="caution">
    <text evidence="12">The sequence shown here is derived from an EMBL/GenBank/DDBJ whole genome shotgun (WGS) entry which is preliminary data.</text>
</comment>
<dbReference type="UniPathway" id="UPA00115">
    <property type="reaction ID" value="UER00414"/>
</dbReference>
<evidence type="ECO:0000256" key="4">
    <source>
        <dbReference type="ARBA" id="ARBA00008426"/>
    </source>
</evidence>
<dbReference type="PIRSF" id="PIRSF036915">
    <property type="entry name" value="Trnald_Bac_Plnt"/>
    <property type="match status" value="1"/>
</dbReference>
<evidence type="ECO:0000313" key="13">
    <source>
        <dbReference type="Proteomes" id="UP000185628"/>
    </source>
</evidence>
<comment type="pathway">
    <text evidence="3 11">Carbohydrate degradation; pentose phosphate pathway; D-glyceraldehyde 3-phosphate and beta-D-fructose 6-phosphate from D-ribose 5-phosphate and D-xylulose 5-phosphate (non-oxidative stage): step 2/3.</text>
</comment>
<dbReference type="PROSITE" id="PS01054">
    <property type="entry name" value="TRANSALDOLASE_1"/>
    <property type="match status" value="1"/>
</dbReference>
<dbReference type="Pfam" id="PF00923">
    <property type="entry name" value="TAL_FSA"/>
    <property type="match status" value="1"/>
</dbReference>
<dbReference type="GO" id="GO:0005737">
    <property type="term" value="C:cytoplasm"/>
    <property type="evidence" value="ECO:0007669"/>
    <property type="project" value="UniProtKB-SubCell"/>
</dbReference>
<dbReference type="GO" id="GO:0006098">
    <property type="term" value="P:pentose-phosphate shunt"/>
    <property type="evidence" value="ECO:0007669"/>
    <property type="project" value="UniProtKB-UniRule"/>
</dbReference>
<dbReference type="PANTHER" id="PTHR10683">
    <property type="entry name" value="TRANSALDOLASE"/>
    <property type="match status" value="1"/>
</dbReference>
<dbReference type="SUPFAM" id="SSF51569">
    <property type="entry name" value="Aldolase"/>
    <property type="match status" value="1"/>
</dbReference>
<evidence type="ECO:0000256" key="10">
    <source>
        <dbReference type="ARBA" id="ARBA00048810"/>
    </source>
</evidence>
<dbReference type="InterPro" id="IPR013785">
    <property type="entry name" value="Aldolase_TIM"/>
</dbReference>
<dbReference type="OrthoDB" id="9809101at2"/>
<dbReference type="EC" id="2.2.1.2" evidence="5 11"/>
<keyword evidence="9 11" id="KW-0704">Schiff base</keyword>
<comment type="function">
    <text evidence="1 11">Transaldolase is important for the balance of metabolites in the pentose-phosphate pathway.</text>
</comment>
<gene>
    <name evidence="11" type="primary">tal</name>
    <name evidence="12" type="ORF">BSZ39_08060</name>
</gene>
<accession>A0A1Q5Q1T1</accession>
<evidence type="ECO:0000256" key="7">
    <source>
        <dbReference type="ARBA" id="ARBA00022679"/>
    </source>
</evidence>
<organism evidence="12 13">
    <name type="scientific">Bowdeniella nasicola</name>
    <dbReference type="NCBI Taxonomy" id="208480"/>
    <lineage>
        <taxon>Bacteria</taxon>
        <taxon>Bacillati</taxon>
        <taxon>Actinomycetota</taxon>
        <taxon>Actinomycetes</taxon>
        <taxon>Actinomycetales</taxon>
        <taxon>Actinomycetaceae</taxon>
        <taxon>Bowdeniella</taxon>
    </lineage>
</organism>
<evidence type="ECO:0000256" key="9">
    <source>
        <dbReference type="ARBA" id="ARBA00023270"/>
    </source>
</evidence>
<dbReference type="EMBL" id="MQVR01000044">
    <property type="protein sequence ID" value="OKL53716.1"/>
    <property type="molecule type" value="Genomic_DNA"/>
</dbReference>
<dbReference type="NCBIfam" id="NF002881">
    <property type="entry name" value="PRK03343.1"/>
    <property type="match status" value="1"/>
</dbReference>
<comment type="similarity">
    <text evidence="4 11">Belongs to the transaldolase family. Type 2 subfamily.</text>
</comment>
<evidence type="ECO:0000256" key="3">
    <source>
        <dbReference type="ARBA" id="ARBA00004857"/>
    </source>
</evidence>
<keyword evidence="7 11" id="KW-0808">Transferase</keyword>
<evidence type="ECO:0000256" key="11">
    <source>
        <dbReference type="HAMAP-Rule" id="MF_00493"/>
    </source>
</evidence>
<keyword evidence="6 11" id="KW-0963">Cytoplasm</keyword>
<dbReference type="Proteomes" id="UP000185628">
    <property type="component" value="Unassembled WGS sequence"/>
</dbReference>
<dbReference type="NCBIfam" id="TIGR00876">
    <property type="entry name" value="tal_mycobact"/>
    <property type="match status" value="1"/>
</dbReference>
<evidence type="ECO:0000256" key="5">
    <source>
        <dbReference type="ARBA" id="ARBA00013151"/>
    </source>
</evidence>